<dbReference type="Proteomes" id="UP000471293">
    <property type="component" value="Unassembled WGS sequence"/>
</dbReference>
<reference evidence="10 11" key="1">
    <citation type="submission" date="2020-01" db="EMBL/GenBank/DDBJ databases">
        <title>Insect and environment-associated Actinomycetes.</title>
        <authorList>
            <person name="Currrie C."/>
            <person name="Chevrette M."/>
            <person name="Carlson C."/>
            <person name="Stubbendieck R."/>
            <person name="Wendt-Pienkowski E."/>
        </authorList>
    </citation>
    <scope>NUCLEOTIDE SEQUENCE [LARGE SCALE GENOMIC DNA]</scope>
    <source>
        <strain evidence="10 11">SID11342</strain>
    </source>
</reference>
<dbReference type="Pfam" id="PF03632">
    <property type="entry name" value="Glyco_hydro_65m"/>
    <property type="match status" value="1"/>
</dbReference>
<dbReference type="Gene3D" id="2.70.98.40">
    <property type="entry name" value="Glycoside hydrolase, family 65, N-terminal domain"/>
    <property type="match status" value="1"/>
</dbReference>
<comment type="similarity">
    <text evidence="1">Belongs to the glycosyl hydrolase 65 family.</text>
</comment>
<dbReference type="AlphaFoldDB" id="A0A6N9U4Z6"/>
<feature type="domain" description="Glycoside hydrolase family 65 central catalytic" evidence="7">
    <location>
        <begin position="324"/>
        <end position="719"/>
    </location>
</feature>
<dbReference type="InterPro" id="IPR005196">
    <property type="entry name" value="Glyco_hydro_65_N"/>
</dbReference>
<evidence type="ECO:0000259" key="9">
    <source>
        <dbReference type="Pfam" id="PF03636"/>
    </source>
</evidence>
<sequence>MARPDWTWAYEGYEPAKERLREALCTLGNGYFATRGAAPETHAGESHYPGTYVAGCYNRLVSDVQGRDVENEDLVNLPNWLPLRYRLRPADTSPGPWLHPDHPSLVEHRQWLDLRGGTLSRRSVYEDAFGRRLTVEQDRLVHMGDPHLAALHTVFTAEGWSGELEVVAALDGDVRNRGVPRYRDLADRHLTAWETGTEHGSTVWLRCRTVESDIGIALAARTVAACGPGQNGGEHRAAPELLARGTRQTLLLPIAPGSPTVVDKTVALYTSRDPAIGSPLRAAVSAVGRAPAYPPLLASHHSAWSDLWQQARLEVPGEPGRILRLHLFHVLQTLSPHTAELDVGVPARGLHGEAYRGHVFWDELFVLPFLNLHLPEVSRALLDYRHRRLPAACRAARAAGRVGAMFPWQSADEGREETQQLHLNPNSGRWLPDHSHLQHHVGSAVAYNVWQYCQATGDTDYLYGNGAETLLQVARFWADSAEWDESLERYRIRGVMGPDEYHDAYPDAERPGLDDNTYTNVMAAWVLARAGDLCRDLPENRCRQLFEQVGADPAERERWEDISRRLHVPWHRGVISQFAGYGELAELDWDGYRARYGDIRRLDRILEAEGDTVNRYQASKQADVLMLGYIFSPRELASLFQGLGYELDDATWRDTVDYYAARTSHGSTLSSLVHALVLARVNRDDAWRHCEEALTGDVADLQGGTTEEGIHLGAMAGTLDLVQRGLTGLEIRDDALWLSPALVPQLSKFRVRLRFRRHWDVDLRLRTERLRIAVPDSGRPAVRVRLDGQTYVVEPGTSRWLELPDEV</sequence>
<gene>
    <name evidence="10" type="ORF">G3I29_19370</name>
</gene>
<dbReference type="GO" id="GO:0016757">
    <property type="term" value="F:glycosyltransferase activity"/>
    <property type="evidence" value="ECO:0007669"/>
    <property type="project" value="UniProtKB-KW"/>
</dbReference>
<evidence type="ECO:0000313" key="10">
    <source>
        <dbReference type="EMBL" id="NEA17632.1"/>
    </source>
</evidence>
<evidence type="ECO:0000259" key="7">
    <source>
        <dbReference type="Pfam" id="PF03632"/>
    </source>
</evidence>
<evidence type="ECO:0000313" key="11">
    <source>
        <dbReference type="Proteomes" id="UP000471293"/>
    </source>
</evidence>
<dbReference type="InterPro" id="IPR037018">
    <property type="entry name" value="GH65_N"/>
</dbReference>
<dbReference type="Pfam" id="PF03633">
    <property type="entry name" value="Glyco_hydro_65C"/>
    <property type="match status" value="1"/>
</dbReference>
<keyword evidence="3" id="KW-0808">Transferase</keyword>
<feature type="binding site" evidence="6">
    <location>
        <begin position="620"/>
        <end position="621"/>
    </location>
    <ligand>
        <name>substrate</name>
    </ligand>
</feature>
<dbReference type="InterPro" id="IPR017045">
    <property type="entry name" value="Malt_Pase/Glycosyl_Hdrlase"/>
</dbReference>
<feature type="domain" description="Glycoside hydrolase family 65 N-terminal" evidence="9">
    <location>
        <begin position="10"/>
        <end position="272"/>
    </location>
</feature>
<evidence type="ECO:0000256" key="6">
    <source>
        <dbReference type="PIRSR" id="PIRSR036289-51"/>
    </source>
</evidence>
<dbReference type="GO" id="GO:0005975">
    <property type="term" value="P:carbohydrate metabolic process"/>
    <property type="evidence" value="ECO:0007669"/>
    <property type="project" value="InterPro"/>
</dbReference>
<dbReference type="InterPro" id="IPR011013">
    <property type="entry name" value="Gal_mutarotase_sf_dom"/>
</dbReference>
<evidence type="ECO:0000256" key="1">
    <source>
        <dbReference type="ARBA" id="ARBA00006768"/>
    </source>
</evidence>
<dbReference type="InterPro" id="IPR005195">
    <property type="entry name" value="Glyco_hydro_65_M"/>
</dbReference>
<evidence type="ECO:0000256" key="4">
    <source>
        <dbReference type="ARBA" id="ARBA00023295"/>
    </source>
</evidence>
<dbReference type="PANTHER" id="PTHR11051:SF8">
    <property type="entry name" value="PROTEIN-GLUCOSYLGALACTOSYLHYDROXYLYSINE GLUCOSIDASE"/>
    <property type="match status" value="1"/>
</dbReference>
<dbReference type="SUPFAM" id="SSF48208">
    <property type="entry name" value="Six-hairpin glycosidases"/>
    <property type="match status" value="1"/>
</dbReference>
<evidence type="ECO:0000256" key="2">
    <source>
        <dbReference type="ARBA" id="ARBA00022676"/>
    </source>
</evidence>
<dbReference type="Pfam" id="PF03636">
    <property type="entry name" value="Glyco_hydro_65N"/>
    <property type="match status" value="1"/>
</dbReference>
<comment type="caution">
    <text evidence="10">The sequence shown here is derived from an EMBL/GenBank/DDBJ whole genome shotgun (WGS) entry which is preliminary data.</text>
</comment>
<accession>A0A6N9U4Z6</accession>
<dbReference type="Gene3D" id="2.60.420.10">
    <property type="entry name" value="Maltose phosphorylase, domain 3"/>
    <property type="match status" value="1"/>
</dbReference>
<dbReference type="GO" id="GO:0004553">
    <property type="term" value="F:hydrolase activity, hydrolyzing O-glycosyl compounds"/>
    <property type="evidence" value="ECO:0007669"/>
    <property type="project" value="TreeGrafter"/>
</dbReference>
<keyword evidence="2" id="KW-0328">Glycosyltransferase</keyword>
<dbReference type="InterPro" id="IPR012341">
    <property type="entry name" value="6hp_glycosidase-like_sf"/>
</dbReference>
<dbReference type="Gene3D" id="1.50.10.10">
    <property type="match status" value="1"/>
</dbReference>
<keyword evidence="10" id="KW-0378">Hydrolase</keyword>
<organism evidence="10 11">
    <name type="scientific">Streptomyces halstedii</name>
    <dbReference type="NCBI Taxonomy" id="1944"/>
    <lineage>
        <taxon>Bacteria</taxon>
        <taxon>Bacillati</taxon>
        <taxon>Actinomycetota</taxon>
        <taxon>Actinomycetes</taxon>
        <taxon>Kitasatosporales</taxon>
        <taxon>Streptomycetaceae</taxon>
        <taxon>Streptomyces</taxon>
    </lineage>
</organism>
<dbReference type="EMBL" id="JAAGLQ010000411">
    <property type="protein sequence ID" value="NEA17632.1"/>
    <property type="molecule type" value="Genomic_DNA"/>
</dbReference>
<dbReference type="SUPFAM" id="SSF74650">
    <property type="entry name" value="Galactose mutarotase-like"/>
    <property type="match status" value="1"/>
</dbReference>
<protein>
    <submittedName>
        <fullName evidence="10">Glycoside hydrolase family 65 protein</fullName>
    </submittedName>
</protein>
<name>A0A6N9U4Z6_STRHA</name>
<dbReference type="RefSeq" id="WP_164346310.1">
    <property type="nucleotide sequence ID" value="NZ_JAAGLQ010000411.1"/>
</dbReference>
<feature type="active site" description="Proton donor" evidence="5">
    <location>
        <position position="500"/>
    </location>
</feature>
<evidence type="ECO:0000256" key="5">
    <source>
        <dbReference type="PIRSR" id="PIRSR036289-50"/>
    </source>
</evidence>
<dbReference type="InterPro" id="IPR005194">
    <property type="entry name" value="Glyco_hydro_65_C"/>
</dbReference>
<dbReference type="GO" id="GO:0030246">
    <property type="term" value="F:carbohydrate binding"/>
    <property type="evidence" value="ECO:0007669"/>
    <property type="project" value="InterPro"/>
</dbReference>
<dbReference type="PIRSF" id="PIRSF036289">
    <property type="entry name" value="Glycosyl_hydrolase_malt_phosph"/>
    <property type="match status" value="1"/>
</dbReference>
<evidence type="ECO:0000256" key="3">
    <source>
        <dbReference type="ARBA" id="ARBA00022679"/>
    </source>
</evidence>
<dbReference type="FunFam" id="1.50.10.10:FF:000053">
    <property type="entry name" value="Putative glycosyl hydrolase"/>
    <property type="match status" value="1"/>
</dbReference>
<dbReference type="PANTHER" id="PTHR11051">
    <property type="entry name" value="GLYCOSYL HYDROLASE-RELATED"/>
    <property type="match status" value="1"/>
</dbReference>
<evidence type="ECO:0000259" key="8">
    <source>
        <dbReference type="Pfam" id="PF03633"/>
    </source>
</evidence>
<feature type="domain" description="Glycoside hydrolase family 65 C-terminal" evidence="8">
    <location>
        <begin position="729"/>
        <end position="793"/>
    </location>
</feature>
<dbReference type="InterPro" id="IPR008928">
    <property type="entry name" value="6-hairpin_glycosidase_sf"/>
</dbReference>
<proteinExistence type="inferred from homology"/>
<feature type="binding site" evidence="6">
    <location>
        <begin position="361"/>
        <end position="362"/>
    </location>
    <ligand>
        <name>substrate</name>
    </ligand>
</feature>
<keyword evidence="4" id="KW-0326">Glycosidase</keyword>